<dbReference type="AlphaFoldDB" id="A0A9P6Y4H1"/>
<evidence type="ECO:0000313" key="2">
    <source>
        <dbReference type="EMBL" id="KAG1538808.1"/>
    </source>
</evidence>
<name>A0A9P6Y4H1_9FUNG</name>
<proteinExistence type="predicted"/>
<keyword evidence="3" id="KW-1185">Reference proteome</keyword>
<evidence type="ECO:0000313" key="3">
    <source>
        <dbReference type="Proteomes" id="UP000740926"/>
    </source>
</evidence>
<gene>
    <name evidence="2" type="ORF">G6F50_014608</name>
</gene>
<organism evidence="2 3">
    <name type="scientific">Rhizopus delemar</name>
    <dbReference type="NCBI Taxonomy" id="936053"/>
    <lineage>
        <taxon>Eukaryota</taxon>
        <taxon>Fungi</taxon>
        <taxon>Fungi incertae sedis</taxon>
        <taxon>Mucoromycota</taxon>
        <taxon>Mucoromycotina</taxon>
        <taxon>Mucoromycetes</taxon>
        <taxon>Mucorales</taxon>
        <taxon>Mucorineae</taxon>
        <taxon>Rhizopodaceae</taxon>
        <taxon>Rhizopus</taxon>
    </lineage>
</organism>
<feature type="compositionally biased region" description="Pro residues" evidence="1">
    <location>
        <begin position="89"/>
        <end position="106"/>
    </location>
</feature>
<feature type="compositionally biased region" description="Low complexity" evidence="1">
    <location>
        <begin position="146"/>
        <end position="155"/>
    </location>
</feature>
<dbReference type="Proteomes" id="UP000740926">
    <property type="component" value="Unassembled WGS sequence"/>
</dbReference>
<reference evidence="2 3" key="1">
    <citation type="journal article" date="2020" name="Microb. Genom.">
        <title>Genetic diversity of clinical and environmental Mucorales isolates obtained from an investigation of mucormycosis cases among solid organ transplant recipients.</title>
        <authorList>
            <person name="Nguyen M.H."/>
            <person name="Kaul D."/>
            <person name="Muto C."/>
            <person name="Cheng S.J."/>
            <person name="Richter R.A."/>
            <person name="Bruno V.M."/>
            <person name="Liu G."/>
            <person name="Beyhan S."/>
            <person name="Sundermann A.J."/>
            <person name="Mounaud S."/>
            <person name="Pasculle A.W."/>
            <person name="Nierman W.C."/>
            <person name="Driscoll E."/>
            <person name="Cumbie R."/>
            <person name="Clancy C.J."/>
            <person name="Dupont C.L."/>
        </authorList>
    </citation>
    <scope>NUCLEOTIDE SEQUENCE [LARGE SCALE GENOMIC DNA]</scope>
    <source>
        <strain evidence="2 3">GL24</strain>
    </source>
</reference>
<comment type="caution">
    <text evidence="2">The sequence shown here is derived from an EMBL/GenBank/DDBJ whole genome shotgun (WGS) entry which is preliminary data.</text>
</comment>
<accession>A0A9P6Y4H1</accession>
<protein>
    <submittedName>
        <fullName evidence="2">Uncharacterized protein</fullName>
    </submittedName>
</protein>
<dbReference type="EMBL" id="JAANIU010007152">
    <property type="protein sequence ID" value="KAG1538808.1"/>
    <property type="molecule type" value="Genomic_DNA"/>
</dbReference>
<evidence type="ECO:0000256" key="1">
    <source>
        <dbReference type="SAM" id="MobiDB-lite"/>
    </source>
</evidence>
<sequence>MTVAISTRYSAKKYSSRRGIDSMRSINEALGDTPELPFWLPGSGICDAPVRRPLKPGRRVASMWPAPAKRAGGGARIAHLAARGHRWPAPGPAPDRPGPSAHPPHPGSAVDGRHVGGRSRCSSPCAAGRPPGSAPRPADRGGRSGASRYPAARRLPAPPSPACAPGAASARRRPPEGGPSGQLPQPYRCACSNP</sequence>
<feature type="region of interest" description="Disordered" evidence="1">
    <location>
        <begin position="85"/>
        <end position="194"/>
    </location>
</feature>